<reference evidence="1 2" key="2">
    <citation type="journal article" date="2021" name="Genomics">
        <title>High-quality reference genome for Clonorchis sinensis.</title>
        <authorList>
            <person name="Young N.D."/>
            <person name="Stroehlein A.J."/>
            <person name="Kinkar L."/>
            <person name="Wang T."/>
            <person name="Sohn W.M."/>
            <person name="Chang B.C.H."/>
            <person name="Kaur P."/>
            <person name="Weisz D."/>
            <person name="Dudchenko O."/>
            <person name="Aiden E.L."/>
            <person name="Korhonen P.K."/>
            <person name="Gasser R.B."/>
        </authorList>
    </citation>
    <scope>NUCLEOTIDE SEQUENCE [LARGE SCALE GENOMIC DNA]</scope>
    <source>
        <strain evidence="1">Cs-k2</strain>
    </source>
</reference>
<comment type="caution">
    <text evidence="1">The sequence shown here is derived from an EMBL/GenBank/DDBJ whole genome shotgun (WGS) entry which is preliminary data.</text>
</comment>
<dbReference type="EMBL" id="NIRI02000010">
    <property type="protein sequence ID" value="KAG5454125.1"/>
    <property type="molecule type" value="Genomic_DNA"/>
</dbReference>
<name>A0A8T1MZ33_CLOSI</name>
<accession>A0A8T1MZ33</accession>
<dbReference type="Proteomes" id="UP000286415">
    <property type="component" value="Unassembled WGS sequence"/>
</dbReference>
<reference evidence="1 2" key="1">
    <citation type="journal article" date="2018" name="Biotechnol. Adv.">
        <title>Improved genomic resources and new bioinformatic workflow for the carcinogenic parasite Clonorchis sinensis: Biotechnological implications.</title>
        <authorList>
            <person name="Wang D."/>
            <person name="Korhonen P.K."/>
            <person name="Gasser R.B."/>
            <person name="Young N.D."/>
        </authorList>
    </citation>
    <scope>NUCLEOTIDE SEQUENCE [LARGE SCALE GENOMIC DNA]</scope>
    <source>
        <strain evidence="1">Cs-k2</strain>
    </source>
</reference>
<protein>
    <submittedName>
        <fullName evidence="1">Uncharacterized protein</fullName>
    </submittedName>
</protein>
<keyword evidence="2" id="KW-1185">Reference proteome</keyword>
<sequence>MSPRNDVFLKRRHQLTHNKPAISWSKLQPLSFASSTVNLTFIHSVIRPTPSSKMFIQFLFPLELVTSCSL</sequence>
<proteinExistence type="predicted"/>
<evidence type="ECO:0000313" key="1">
    <source>
        <dbReference type="EMBL" id="KAG5454125.1"/>
    </source>
</evidence>
<evidence type="ECO:0000313" key="2">
    <source>
        <dbReference type="Proteomes" id="UP000286415"/>
    </source>
</evidence>
<gene>
    <name evidence="1" type="ORF">CSKR_110472</name>
</gene>
<organism evidence="1 2">
    <name type="scientific">Clonorchis sinensis</name>
    <name type="common">Chinese liver fluke</name>
    <dbReference type="NCBI Taxonomy" id="79923"/>
    <lineage>
        <taxon>Eukaryota</taxon>
        <taxon>Metazoa</taxon>
        <taxon>Spiralia</taxon>
        <taxon>Lophotrochozoa</taxon>
        <taxon>Platyhelminthes</taxon>
        <taxon>Trematoda</taxon>
        <taxon>Digenea</taxon>
        <taxon>Opisthorchiida</taxon>
        <taxon>Opisthorchiata</taxon>
        <taxon>Opisthorchiidae</taxon>
        <taxon>Clonorchis</taxon>
    </lineage>
</organism>